<comment type="caution">
    <text evidence="3">The sequence shown here is derived from an EMBL/GenBank/DDBJ whole genome shotgun (WGS) entry which is preliminary data.</text>
</comment>
<protein>
    <submittedName>
        <fullName evidence="3">Filamentous hemagglutinin N-terminal domain-containing protein</fullName>
    </submittedName>
</protein>
<dbReference type="SMART" id="SM00912">
    <property type="entry name" value="Haemagg_act"/>
    <property type="match status" value="1"/>
</dbReference>
<dbReference type="EMBL" id="VOMC01000004">
    <property type="protein sequence ID" value="NVI03300.1"/>
    <property type="molecule type" value="Genomic_DNA"/>
</dbReference>
<evidence type="ECO:0000259" key="2">
    <source>
        <dbReference type="SMART" id="SM00912"/>
    </source>
</evidence>
<dbReference type="NCBIfam" id="TIGR01901">
    <property type="entry name" value="adhes_NPXG"/>
    <property type="match status" value="1"/>
</dbReference>
<sequence>MNNRCYRLVFSTLRGMLTAVAETAIGHGNSSRGETGLSVALQSFTLFAMRHAAFAALVLCGLAPALSDAQIVPSGTRAPSVISTANGLPQVNINKPSGAGVSLNTYSQFDVQKNGAILNNSPVITGTQLAGQINGNPNFGPNDAAKIIVNQVNSNNPSLLRGYVQVAGQKAAAVVIANSSGLVVDGGGFINTSRGILTTGNPLIDGSGNLTGFNVTGGTIMIQGAGLNTSNIDQVDLIARAVRANAAIYANALNAVTGANSVDYASLNATPITGSGAAPGVSIDVSQLGGMYANRITLVGTEKGVGVANAGTIAAQAADLTLTSSGQLVQSGTMNASGSIGISAASVANSGTIFGQRNTTIGATGALTNSGTLAAQQDLMATAGRSAPASYRLVTPGRSATPAAPCRRTTR</sequence>
<gene>
    <name evidence="3" type="ORF">FSB64_05685</name>
</gene>
<keyword evidence="4" id="KW-1185">Reference proteome</keyword>
<name>A0ABX2NGT8_9BURK</name>
<evidence type="ECO:0000313" key="4">
    <source>
        <dbReference type="Proteomes" id="UP000821598"/>
    </source>
</evidence>
<dbReference type="Proteomes" id="UP000821598">
    <property type="component" value="Unassembled WGS sequence"/>
</dbReference>
<proteinExistence type="predicted"/>
<dbReference type="Pfam" id="PF05860">
    <property type="entry name" value="TPS"/>
    <property type="match status" value="1"/>
</dbReference>
<dbReference type="InterPro" id="IPR024973">
    <property type="entry name" value="ESPR"/>
</dbReference>
<feature type="domain" description="Filamentous haemagglutinin FhaB/tRNA nuclease CdiA-like TPS" evidence="2">
    <location>
        <begin position="85"/>
        <end position="207"/>
    </location>
</feature>
<dbReference type="Pfam" id="PF13018">
    <property type="entry name" value="ESPR"/>
    <property type="match status" value="1"/>
</dbReference>
<dbReference type="SUPFAM" id="SSF51126">
    <property type="entry name" value="Pectin lyase-like"/>
    <property type="match status" value="1"/>
</dbReference>
<dbReference type="Gene3D" id="2.160.20.10">
    <property type="entry name" value="Single-stranded right-handed beta-helix, Pectin lyase-like"/>
    <property type="match status" value="1"/>
</dbReference>
<dbReference type="InterPro" id="IPR008638">
    <property type="entry name" value="FhaB/CdiA-like_TPS"/>
</dbReference>
<dbReference type="InterPro" id="IPR012334">
    <property type="entry name" value="Pectin_lyas_fold"/>
</dbReference>
<feature type="region of interest" description="Disordered" evidence="1">
    <location>
        <begin position="388"/>
        <end position="411"/>
    </location>
</feature>
<evidence type="ECO:0000313" key="3">
    <source>
        <dbReference type="EMBL" id="NVI03300.1"/>
    </source>
</evidence>
<dbReference type="InterPro" id="IPR011050">
    <property type="entry name" value="Pectin_lyase_fold/virulence"/>
</dbReference>
<dbReference type="RefSeq" id="WP_309235000.1">
    <property type="nucleotide sequence ID" value="NZ_VOMC01000004.1"/>
</dbReference>
<organism evidence="3 4">
    <name type="scientific">Paraburkholderia youngii</name>
    <dbReference type="NCBI Taxonomy" id="2782701"/>
    <lineage>
        <taxon>Bacteria</taxon>
        <taxon>Pseudomonadati</taxon>
        <taxon>Pseudomonadota</taxon>
        <taxon>Betaproteobacteria</taxon>
        <taxon>Burkholderiales</taxon>
        <taxon>Burkholderiaceae</taxon>
        <taxon>Paraburkholderia</taxon>
    </lineage>
</organism>
<reference evidence="3 4" key="1">
    <citation type="submission" date="2019-08" db="EMBL/GenBank/DDBJ databases">
        <title>Paraburkholderia simonii sp. nov. and P. youngii sp. nov. Brazilian and Mexican Mimosa-associated rhizobia.</title>
        <authorList>
            <person name="Mavima L."/>
            <person name="Beukes C.W."/>
            <person name="Palmer M."/>
            <person name="De Meyer S.E."/>
            <person name="James E.K."/>
            <person name="Maluk M."/>
            <person name="Avontuur J.R."/>
            <person name="Chan W.Y."/>
            <person name="Venter S.N."/>
            <person name="Steenkamp E.T."/>
        </authorList>
    </citation>
    <scope>NUCLEOTIDE SEQUENCE [LARGE SCALE GENOMIC DNA]</scope>
    <source>
        <strain evidence="3 4">JPY454</strain>
    </source>
</reference>
<evidence type="ECO:0000256" key="1">
    <source>
        <dbReference type="SAM" id="MobiDB-lite"/>
    </source>
</evidence>
<accession>A0ABX2NGT8</accession>